<feature type="transmembrane region" description="Helical" evidence="5">
    <location>
        <begin position="183"/>
        <end position="201"/>
    </location>
</feature>
<dbReference type="AlphaFoldDB" id="A0A1G2HTI8"/>
<evidence type="ECO:0000313" key="8">
    <source>
        <dbReference type="Proteomes" id="UP000179183"/>
    </source>
</evidence>
<evidence type="ECO:0000256" key="1">
    <source>
        <dbReference type="ARBA" id="ARBA00004141"/>
    </source>
</evidence>
<dbReference type="GO" id="GO:0006874">
    <property type="term" value="P:intracellular calcium ion homeostasis"/>
    <property type="evidence" value="ECO:0007669"/>
    <property type="project" value="TreeGrafter"/>
</dbReference>
<keyword evidence="2 5" id="KW-0812">Transmembrane</keyword>
<feature type="transmembrane region" description="Helical" evidence="5">
    <location>
        <begin position="307"/>
        <end position="325"/>
    </location>
</feature>
<feature type="transmembrane region" description="Helical" evidence="5">
    <location>
        <begin position="277"/>
        <end position="298"/>
    </location>
</feature>
<keyword evidence="3 5" id="KW-1133">Transmembrane helix</keyword>
<sequence>MIITYILFFVGFILLIKGADLLVDGASSLGKRLGISTLMIGLTIVAFGTSTPELIVNIFASIQGNTDIAIGNILGSNIANILLILGISAIIYPLAVKRGTVWKEIPFSLLAAIVVAFMVNDAFIDNDLWSGLTRIDGLILISFFVIFLYYVFGISKADPTSPNEDLTKQTDATPRVYSLWRSYLMIGGGLLGLVIGGKWIVDGSVMIATNLGVSQALIGLTIVAVGTSLPELATSAVAAYKKNVDIAVGNIVGSNIFNIFWILGLSAVVRPLPFPQILMSDVFMTVIATLLLFAVLFVGKRHIIERWQGFCFVVIYIGYIAYLVIRG</sequence>
<evidence type="ECO:0000256" key="2">
    <source>
        <dbReference type="ARBA" id="ARBA00022692"/>
    </source>
</evidence>
<dbReference type="GO" id="GO:0008273">
    <property type="term" value="F:calcium, potassium:sodium antiporter activity"/>
    <property type="evidence" value="ECO:0007669"/>
    <property type="project" value="TreeGrafter"/>
</dbReference>
<feature type="domain" description="Sodium/calcium exchanger membrane region" evidence="6">
    <location>
        <begin position="182"/>
        <end position="323"/>
    </location>
</feature>
<protein>
    <submittedName>
        <fullName evidence="7">Sodium:proton exchanger</fullName>
    </submittedName>
</protein>
<evidence type="ECO:0000256" key="5">
    <source>
        <dbReference type="SAM" id="Phobius"/>
    </source>
</evidence>
<keyword evidence="4 5" id="KW-0472">Membrane</keyword>
<organism evidence="7 8">
    <name type="scientific">Candidatus Staskawiczbacteria bacterium RIFCSPHIGHO2_02_FULL_33_16</name>
    <dbReference type="NCBI Taxonomy" id="1802204"/>
    <lineage>
        <taxon>Bacteria</taxon>
        <taxon>Candidatus Staskawicziibacteriota</taxon>
    </lineage>
</organism>
<evidence type="ECO:0000259" key="6">
    <source>
        <dbReference type="Pfam" id="PF01699"/>
    </source>
</evidence>
<dbReference type="GO" id="GO:0005886">
    <property type="term" value="C:plasma membrane"/>
    <property type="evidence" value="ECO:0007669"/>
    <property type="project" value="TreeGrafter"/>
</dbReference>
<evidence type="ECO:0000256" key="4">
    <source>
        <dbReference type="ARBA" id="ARBA00023136"/>
    </source>
</evidence>
<feature type="transmembrane region" description="Helical" evidence="5">
    <location>
        <begin position="6"/>
        <end position="23"/>
    </location>
</feature>
<dbReference type="InterPro" id="IPR004837">
    <property type="entry name" value="NaCa_Exmemb"/>
</dbReference>
<dbReference type="PANTHER" id="PTHR10846">
    <property type="entry name" value="SODIUM/POTASSIUM/CALCIUM EXCHANGER"/>
    <property type="match status" value="1"/>
</dbReference>
<feature type="transmembrane region" description="Helical" evidence="5">
    <location>
        <begin position="35"/>
        <end position="62"/>
    </location>
</feature>
<gene>
    <name evidence="7" type="ORF">A3D34_03280</name>
</gene>
<dbReference type="Gene3D" id="1.20.1420.30">
    <property type="entry name" value="NCX, central ion-binding region"/>
    <property type="match status" value="2"/>
</dbReference>
<evidence type="ECO:0000313" key="7">
    <source>
        <dbReference type="EMBL" id="OGZ65842.1"/>
    </source>
</evidence>
<feature type="transmembrane region" description="Helical" evidence="5">
    <location>
        <begin position="135"/>
        <end position="152"/>
    </location>
</feature>
<comment type="subcellular location">
    <subcellularLocation>
        <location evidence="1">Membrane</location>
        <topology evidence="1">Multi-pass membrane protein</topology>
    </subcellularLocation>
</comment>
<feature type="transmembrane region" description="Helical" evidence="5">
    <location>
        <begin position="105"/>
        <end position="123"/>
    </location>
</feature>
<feature type="transmembrane region" description="Helical" evidence="5">
    <location>
        <begin position="244"/>
        <end position="265"/>
    </location>
</feature>
<dbReference type="InterPro" id="IPR044880">
    <property type="entry name" value="NCX_ion-bd_dom_sf"/>
</dbReference>
<dbReference type="InterPro" id="IPR004481">
    <property type="entry name" value="K/Na/Ca-exchanger"/>
</dbReference>
<dbReference type="PANTHER" id="PTHR10846:SF8">
    <property type="entry name" value="INNER MEMBRANE PROTEIN YRBG"/>
    <property type="match status" value="1"/>
</dbReference>
<dbReference type="NCBIfam" id="TIGR00367">
    <property type="entry name" value="calcium/sodium antiporter"/>
    <property type="match status" value="1"/>
</dbReference>
<accession>A0A1G2HTI8</accession>
<dbReference type="Proteomes" id="UP000179183">
    <property type="component" value="Unassembled WGS sequence"/>
</dbReference>
<name>A0A1G2HTI8_9BACT</name>
<feature type="transmembrane region" description="Helical" evidence="5">
    <location>
        <begin position="68"/>
        <end position="93"/>
    </location>
</feature>
<dbReference type="Pfam" id="PF01699">
    <property type="entry name" value="Na_Ca_ex"/>
    <property type="match status" value="2"/>
</dbReference>
<comment type="caution">
    <text evidence="7">The sequence shown here is derived from an EMBL/GenBank/DDBJ whole genome shotgun (WGS) entry which is preliminary data.</text>
</comment>
<feature type="domain" description="Sodium/calcium exchanger membrane region" evidence="6">
    <location>
        <begin position="5"/>
        <end position="152"/>
    </location>
</feature>
<reference evidence="7 8" key="1">
    <citation type="journal article" date="2016" name="Nat. Commun.">
        <title>Thousands of microbial genomes shed light on interconnected biogeochemical processes in an aquifer system.</title>
        <authorList>
            <person name="Anantharaman K."/>
            <person name="Brown C.T."/>
            <person name="Hug L.A."/>
            <person name="Sharon I."/>
            <person name="Castelle C.J."/>
            <person name="Probst A.J."/>
            <person name="Thomas B.C."/>
            <person name="Singh A."/>
            <person name="Wilkins M.J."/>
            <person name="Karaoz U."/>
            <person name="Brodie E.L."/>
            <person name="Williams K.H."/>
            <person name="Hubbard S.S."/>
            <person name="Banfield J.F."/>
        </authorList>
    </citation>
    <scope>NUCLEOTIDE SEQUENCE [LARGE SCALE GENOMIC DNA]</scope>
</reference>
<dbReference type="GO" id="GO:0005262">
    <property type="term" value="F:calcium channel activity"/>
    <property type="evidence" value="ECO:0007669"/>
    <property type="project" value="TreeGrafter"/>
</dbReference>
<dbReference type="EMBL" id="MHOQ01000035">
    <property type="protein sequence ID" value="OGZ65842.1"/>
    <property type="molecule type" value="Genomic_DNA"/>
</dbReference>
<evidence type="ECO:0000256" key="3">
    <source>
        <dbReference type="ARBA" id="ARBA00022989"/>
    </source>
</evidence>
<proteinExistence type="predicted"/>